<dbReference type="RefSeq" id="WP_090165287.1">
    <property type="nucleotide sequence ID" value="NZ_FOFB01000002.1"/>
</dbReference>
<name>A0A1H9AHF0_9BACT</name>
<dbReference type="AlphaFoldDB" id="A0A1H9AHF0"/>
<proteinExistence type="predicted"/>
<gene>
    <name evidence="1" type="ORF">SAMN05444359_102101</name>
</gene>
<dbReference type="PANTHER" id="PTHR42999">
    <property type="entry name" value="ANTIBIOTIC RESISTANCE PROTEIN MCBG"/>
    <property type="match status" value="1"/>
</dbReference>
<dbReference type="Proteomes" id="UP000199021">
    <property type="component" value="Unassembled WGS sequence"/>
</dbReference>
<accession>A0A1H9AHF0</accession>
<dbReference type="STRING" id="478744.SAMN05444359_102101"/>
<reference evidence="2" key="1">
    <citation type="submission" date="2016-10" db="EMBL/GenBank/DDBJ databases">
        <authorList>
            <person name="Varghese N."/>
            <person name="Submissions S."/>
        </authorList>
    </citation>
    <scope>NUCLEOTIDE SEQUENCE [LARGE SCALE GENOMIC DNA]</scope>
    <source>
        <strain evidence="2">DSM 24740</strain>
    </source>
</reference>
<dbReference type="EMBL" id="FOFB01000002">
    <property type="protein sequence ID" value="SEP76140.1"/>
    <property type="molecule type" value="Genomic_DNA"/>
</dbReference>
<dbReference type="Gene3D" id="2.160.20.80">
    <property type="entry name" value="E3 ubiquitin-protein ligase SopA"/>
    <property type="match status" value="1"/>
</dbReference>
<protein>
    <submittedName>
        <fullName evidence="1">Pentapeptide repeat-containing protein</fullName>
    </submittedName>
</protein>
<keyword evidence="2" id="KW-1185">Reference proteome</keyword>
<evidence type="ECO:0000313" key="2">
    <source>
        <dbReference type="Proteomes" id="UP000199021"/>
    </source>
</evidence>
<evidence type="ECO:0000313" key="1">
    <source>
        <dbReference type="EMBL" id="SEP76140.1"/>
    </source>
</evidence>
<dbReference type="InterPro" id="IPR052949">
    <property type="entry name" value="PA_immunity-related"/>
</dbReference>
<dbReference type="Pfam" id="PF13599">
    <property type="entry name" value="Pentapeptide_4"/>
    <property type="match status" value="2"/>
</dbReference>
<sequence length="186" mass="20660">MAKLHVDEIFDGITELPAGNFEGCAFTNCSFTGADFSGVSFEDCRFSDCDLSNVRLAETAMKPVWLANCKLIGLHFDDCGGFLFAIHCTGCQLELSTFRERDLRRSTFLNSQLIEVDFTGADLQEVAFENCDLNRSTFERTDLRKADFSTARNYQLSPEDNRLRGAKFSSDGLAGLLTDYGIVVEG</sequence>
<dbReference type="InParanoid" id="A0A1H9AHF0"/>
<dbReference type="OrthoDB" id="67652at2"/>
<organism evidence="1 2">
    <name type="scientific">Neolewinella agarilytica</name>
    <dbReference type="NCBI Taxonomy" id="478744"/>
    <lineage>
        <taxon>Bacteria</taxon>
        <taxon>Pseudomonadati</taxon>
        <taxon>Bacteroidota</taxon>
        <taxon>Saprospiria</taxon>
        <taxon>Saprospirales</taxon>
        <taxon>Lewinellaceae</taxon>
        <taxon>Neolewinella</taxon>
    </lineage>
</organism>
<dbReference type="SUPFAM" id="SSF141571">
    <property type="entry name" value="Pentapeptide repeat-like"/>
    <property type="match status" value="1"/>
</dbReference>
<dbReference type="InterPro" id="IPR001646">
    <property type="entry name" value="5peptide_repeat"/>
</dbReference>
<dbReference type="PANTHER" id="PTHR42999:SF1">
    <property type="entry name" value="PENTAPEPTIDE REPEAT-CONTAINING PROTEIN"/>
    <property type="match status" value="1"/>
</dbReference>